<dbReference type="Gene3D" id="3.30.1540.10">
    <property type="entry name" value="formyl-coa transferase, domain 3"/>
    <property type="match status" value="1"/>
</dbReference>
<feature type="region of interest" description="Disordered" evidence="1">
    <location>
        <begin position="331"/>
        <end position="356"/>
    </location>
</feature>
<dbReference type="InterPro" id="IPR044855">
    <property type="entry name" value="CoA-Trfase_III_dom3_sf"/>
</dbReference>
<dbReference type="RefSeq" id="WP_345416447.1">
    <property type="nucleotide sequence ID" value="NZ_AP031496.1"/>
</dbReference>
<evidence type="ECO:0000313" key="2">
    <source>
        <dbReference type="EMBL" id="GAA4931550.1"/>
    </source>
</evidence>
<dbReference type="InterPro" id="IPR050509">
    <property type="entry name" value="CoA-transferase_III"/>
</dbReference>
<sequence length="375" mass="40500">MSPAHPTRPLSDIRVVHLASWGPAPYACMLLADLGCDVTIVDRTSPMIVTVPPDLDPRRRSQKSIALNLKHEADRETFYALIEQTDIFIEGMRPGAAEKLNIGPGQLQALNKRLIYARMTGWGQTGPLANTAGHDINYLALSGALDAMGTADEPAIPLNLLGDYAGGGMFMLTGILAALIERQRSGLGQVIDGAIVDGVASLSAATMGMLGSGSWGQRGTNTFDGSTPWYALYATADNKFVAVGAIEEAFYQTLMSGLGLNAADWPRKSDDDKARLRRQLTDIFKSQPRDHWAQLFEATDACVTPVLSFEEALQHPHHKARQTYIQLKHIPQPAPGPRFSRTDLATPSPAPTPGEHEQIIRAAIANLEASNDDQG</sequence>
<gene>
    <name evidence="2" type="ORF">GCM10025791_04650</name>
</gene>
<reference evidence="3" key="1">
    <citation type="journal article" date="2019" name="Int. J. Syst. Evol. Microbiol.">
        <title>The Global Catalogue of Microorganisms (GCM) 10K type strain sequencing project: providing services to taxonomists for standard genome sequencing and annotation.</title>
        <authorList>
            <consortium name="The Broad Institute Genomics Platform"/>
            <consortium name="The Broad Institute Genome Sequencing Center for Infectious Disease"/>
            <person name="Wu L."/>
            <person name="Ma J."/>
        </authorList>
    </citation>
    <scope>NUCLEOTIDE SEQUENCE [LARGE SCALE GENOMIC DNA]</scope>
    <source>
        <strain evidence="3">JCM 19134</strain>
    </source>
</reference>
<dbReference type="GO" id="GO:0003824">
    <property type="term" value="F:catalytic activity"/>
    <property type="evidence" value="ECO:0007669"/>
    <property type="project" value="InterPro"/>
</dbReference>
<name>A0AAV3TXN3_9ALTE</name>
<dbReference type="EMBL" id="BAABLX010000004">
    <property type="protein sequence ID" value="GAA4931550.1"/>
    <property type="molecule type" value="Genomic_DNA"/>
</dbReference>
<accession>A0AAV3TXN3</accession>
<protein>
    <submittedName>
        <fullName evidence="2">CaiB/BaiF CoA-transferase family protein</fullName>
    </submittedName>
</protein>
<dbReference type="PANTHER" id="PTHR48228:SF5">
    <property type="entry name" value="ALPHA-METHYLACYL-COA RACEMASE"/>
    <property type="match status" value="1"/>
</dbReference>
<keyword evidence="3" id="KW-1185">Reference proteome</keyword>
<proteinExistence type="predicted"/>
<organism evidence="2 3">
    <name type="scientific">Halioxenophilus aromaticivorans</name>
    <dbReference type="NCBI Taxonomy" id="1306992"/>
    <lineage>
        <taxon>Bacteria</taxon>
        <taxon>Pseudomonadati</taxon>
        <taxon>Pseudomonadota</taxon>
        <taxon>Gammaproteobacteria</taxon>
        <taxon>Alteromonadales</taxon>
        <taxon>Alteromonadaceae</taxon>
        <taxon>Halioxenophilus</taxon>
    </lineage>
</organism>
<dbReference type="InterPro" id="IPR003673">
    <property type="entry name" value="CoA-Trfase_fam_III"/>
</dbReference>
<dbReference type="SUPFAM" id="SSF89796">
    <property type="entry name" value="CoA-transferase family III (CaiB/BaiF)"/>
    <property type="match status" value="1"/>
</dbReference>
<dbReference type="Pfam" id="PF02515">
    <property type="entry name" value="CoA_transf_3"/>
    <property type="match status" value="1"/>
</dbReference>
<comment type="caution">
    <text evidence="2">The sequence shown here is derived from an EMBL/GenBank/DDBJ whole genome shotgun (WGS) entry which is preliminary data.</text>
</comment>
<evidence type="ECO:0000313" key="3">
    <source>
        <dbReference type="Proteomes" id="UP001409585"/>
    </source>
</evidence>
<dbReference type="Gene3D" id="3.40.50.10540">
    <property type="entry name" value="Crotonobetainyl-coa:carnitine coa-transferase, domain 1"/>
    <property type="match status" value="1"/>
</dbReference>
<dbReference type="AlphaFoldDB" id="A0AAV3TXN3"/>
<evidence type="ECO:0000256" key="1">
    <source>
        <dbReference type="SAM" id="MobiDB-lite"/>
    </source>
</evidence>
<dbReference type="InterPro" id="IPR023606">
    <property type="entry name" value="CoA-Trfase_III_dom_1_sf"/>
</dbReference>
<dbReference type="Proteomes" id="UP001409585">
    <property type="component" value="Unassembled WGS sequence"/>
</dbReference>
<dbReference type="PANTHER" id="PTHR48228">
    <property type="entry name" value="SUCCINYL-COA--D-CITRAMALATE COA-TRANSFERASE"/>
    <property type="match status" value="1"/>
</dbReference>